<keyword evidence="9" id="KW-1185">Reference proteome</keyword>
<evidence type="ECO:0000256" key="4">
    <source>
        <dbReference type="ARBA" id="ARBA00024732"/>
    </source>
</evidence>
<evidence type="ECO:0000256" key="1">
    <source>
        <dbReference type="ARBA" id="ARBA00004821"/>
    </source>
</evidence>
<evidence type="ECO:0000256" key="6">
    <source>
        <dbReference type="PIRNR" id="PIRNR016262"/>
    </source>
</evidence>
<dbReference type="EMBL" id="JADBDZ010000001">
    <property type="protein sequence ID" value="MBE1530545.1"/>
    <property type="molecule type" value="Genomic_DNA"/>
</dbReference>
<dbReference type="PROSITE" id="PS01313">
    <property type="entry name" value="LIPB"/>
    <property type="match status" value="1"/>
</dbReference>
<feature type="binding site" evidence="5">
    <location>
        <begin position="159"/>
        <end position="161"/>
    </location>
    <ligand>
        <name>substrate</name>
    </ligand>
</feature>
<dbReference type="Proteomes" id="UP000627838">
    <property type="component" value="Unassembled WGS sequence"/>
</dbReference>
<evidence type="ECO:0000313" key="8">
    <source>
        <dbReference type="EMBL" id="MBE1530545.1"/>
    </source>
</evidence>
<evidence type="ECO:0000259" key="7">
    <source>
        <dbReference type="PROSITE" id="PS51733"/>
    </source>
</evidence>
<name>A0ABR9JJ13_9ACTN</name>
<keyword evidence="2 5" id="KW-0808">Transferase</keyword>
<keyword evidence="3 5" id="KW-0012">Acyltransferase</keyword>
<dbReference type="NCBIfam" id="TIGR00214">
    <property type="entry name" value="lipB"/>
    <property type="match status" value="1"/>
</dbReference>
<feature type="binding site" evidence="5">
    <location>
        <begin position="172"/>
        <end position="174"/>
    </location>
    <ligand>
        <name>substrate</name>
    </ligand>
</feature>
<dbReference type="Gene3D" id="3.30.930.10">
    <property type="entry name" value="Bira Bifunctional Protein, Domain 2"/>
    <property type="match status" value="1"/>
</dbReference>
<sequence>MHGHLLSGLAARRRDDHPLRVTESDVVEYTEAVATMDQMVRDRQDDRIDDTLWLLSHPRTYTVGRRTPPHERPDPSRGIPVVETRRGGKLTYHSPGQVVGYPVLKLAEPADVVGLIRDIEHILVAVLGELGIPAERRDTPKGSPLLTGVWTAEGRKIVSLGMYISRGVSAHGFAMDVDADPEPWTWAVPCGMPDVEMTSVCRERERRGLSPVAQPEVRRLITDAWKRET</sequence>
<reference evidence="8 9" key="1">
    <citation type="submission" date="2020-10" db="EMBL/GenBank/DDBJ databases">
        <title>Sequencing the genomes of 1000 actinobacteria strains.</title>
        <authorList>
            <person name="Klenk H.-P."/>
        </authorList>
    </citation>
    <scope>NUCLEOTIDE SEQUENCE [LARGE SCALE GENOMIC DNA]</scope>
    <source>
        <strain evidence="8 9">DSM 46744</strain>
    </source>
</reference>
<dbReference type="RefSeq" id="WP_318783895.1">
    <property type="nucleotide sequence ID" value="NZ_JADBDZ010000001.1"/>
</dbReference>
<comment type="miscellaneous">
    <text evidence="5">In the reaction, the free carboxyl group of octanoic acid is attached via an amide linkage to the epsilon-amino group of a specific lysine residue of lipoyl domains of lipoate-dependent enzymes.</text>
</comment>
<protein>
    <recommendedName>
        <fullName evidence="5 6">Octanoyltransferase</fullName>
        <ecNumber evidence="5 6">2.3.1.181</ecNumber>
    </recommendedName>
    <alternativeName>
        <fullName evidence="5">Lipoate-protein ligase B</fullName>
    </alternativeName>
    <alternativeName>
        <fullName evidence="5">Lipoyl/octanoyl transferase</fullName>
    </alternativeName>
    <alternativeName>
        <fullName evidence="5">Octanoyl-[acyl-carrier-protein]-protein N-octanoyltransferase</fullName>
    </alternativeName>
</protein>
<dbReference type="GO" id="GO:0033819">
    <property type="term" value="F:lipoyl(octanoyl) transferase activity"/>
    <property type="evidence" value="ECO:0007669"/>
    <property type="project" value="UniProtKB-EC"/>
</dbReference>
<dbReference type="InterPro" id="IPR000544">
    <property type="entry name" value="Octanoyltransferase"/>
</dbReference>
<evidence type="ECO:0000313" key="9">
    <source>
        <dbReference type="Proteomes" id="UP000627838"/>
    </source>
</evidence>
<dbReference type="PANTHER" id="PTHR10993">
    <property type="entry name" value="OCTANOYLTRANSFERASE"/>
    <property type="match status" value="1"/>
</dbReference>
<dbReference type="InterPro" id="IPR045864">
    <property type="entry name" value="aa-tRNA-synth_II/BPL/LPL"/>
</dbReference>
<dbReference type="SUPFAM" id="SSF55681">
    <property type="entry name" value="Class II aaRS and biotin synthetases"/>
    <property type="match status" value="1"/>
</dbReference>
<evidence type="ECO:0000256" key="5">
    <source>
        <dbReference type="HAMAP-Rule" id="MF_00013"/>
    </source>
</evidence>
<feature type="site" description="Lowers pKa of active site Cys" evidence="5">
    <location>
        <position position="156"/>
    </location>
</feature>
<dbReference type="InterPro" id="IPR020605">
    <property type="entry name" value="Octanoyltransferase_CS"/>
</dbReference>
<evidence type="ECO:0000256" key="3">
    <source>
        <dbReference type="ARBA" id="ARBA00023315"/>
    </source>
</evidence>
<dbReference type="NCBIfam" id="NF010925">
    <property type="entry name" value="PRK14345.1"/>
    <property type="match status" value="1"/>
</dbReference>
<gene>
    <name evidence="5" type="primary">lipB</name>
    <name evidence="8" type="ORF">H4W34_000378</name>
</gene>
<feature type="active site" description="Acyl-thioester intermediate" evidence="5">
    <location>
        <position position="190"/>
    </location>
</feature>
<comment type="subcellular location">
    <subcellularLocation>
        <location evidence="5">Cytoplasm</location>
    </subcellularLocation>
</comment>
<comment type="similarity">
    <text evidence="5 6">Belongs to the LipB family.</text>
</comment>
<keyword evidence="5" id="KW-0963">Cytoplasm</keyword>
<dbReference type="PIRSF" id="PIRSF016262">
    <property type="entry name" value="LPLase"/>
    <property type="match status" value="1"/>
</dbReference>
<dbReference type="PROSITE" id="PS51733">
    <property type="entry name" value="BPL_LPL_CATALYTIC"/>
    <property type="match status" value="1"/>
</dbReference>
<comment type="function">
    <text evidence="4 5 6">Catalyzes the transfer of endogenously produced octanoic acid from octanoyl-acyl-carrier-protein onto the lipoyl domains of lipoate-dependent enzymes. Lipoyl-ACP can also act as a substrate although octanoyl-ACP is likely to be the physiological substrate.</text>
</comment>
<comment type="pathway">
    <text evidence="1 5 6">Protein modification; protein lipoylation via endogenous pathway; protein N(6)-(lipoyl)lysine from octanoyl-[acyl-carrier-protein]: step 1/2.</text>
</comment>
<dbReference type="PANTHER" id="PTHR10993:SF7">
    <property type="entry name" value="LIPOYLTRANSFERASE 2, MITOCHONDRIAL-RELATED"/>
    <property type="match status" value="1"/>
</dbReference>
<dbReference type="HAMAP" id="MF_00013">
    <property type="entry name" value="LipB"/>
    <property type="match status" value="1"/>
</dbReference>
<comment type="caution">
    <text evidence="8">The sequence shown here is derived from an EMBL/GenBank/DDBJ whole genome shotgun (WGS) entry which is preliminary data.</text>
</comment>
<proteinExistence type="inferred from homology"/>
<dbReference type="EC" id="2.3.1.181" evidence="5 6"/>
<feature type="domain" description="BPL/LPL catalytic" evidence="7">
    <location>
        <begin position="46"/>
        <end position="229"/>
    </location>
</feature>
<organism evidence="8 9">
    <name type="scientific">Actinomadura algeriensis</name>
    <dbReference type="NCBI Taxonomy" id="1679523"/>
    <lineage>
        <taxon>Bacteria</taxon>
        <taxon>Bacillati</taxon>
        <taxon>Actinomycetota</taxon>
        <taxon>Actinomycetes</taxon>
        <taxon>Streptosporangiales</taxon>
        <taxon>Thermomonosporaceae</taxon>
        <taxon>Actinomadura</taxon>
    </lineage>
</organism>
<feature type="binding site" evidence="5">
    <location>
        <begin position="86"/>
        <end position="93"/>
    </location>
    <ligand>
        <name>substrate</name>
    </ligand>
</feature>
<comment type="catalytic activity">
    <reaction evidence="5 6">
        <text>octanoyl-[ACP] + L-lysyl-[protein] = N(6)-octanoyl-L-lysyl-[protein] + holo-[ACP] + H(+)</text>
        <dbReference type="Rhea" id="RHEA:17665"/>
        <dbReference type="Rhea" id="RHEA-COMP:9636"/>
        <dbReference type="Rhea" id="RHEA-COMP:9685"/>
        <dbReference type="Rhea" id="RHEA-COMP:9752"/>
        <dbReference type="Rhea" id="RHEA-COMP:9928"/>
        <dbReference type="ChEBI" id="CHEBI:15378"/>
        <dbReference type="ChEBI" id="CHEBI:29969"/>
        <dbReference type="ChEBI" id="CHEBI:64479"/>
        <dbReference type="ChEBI" id="CHEBI:78463"/>
        <dbReference type="ChEBI" id="CHEBI:78809"/>
        <dbReference type="EC" id="2.3.1.181"/>
    </reaction>
</comment>
<dbReference type="Pfam" id="PF21948">
    <property type="entry name" value="LplA-B_cat"/>
    <property type="match status" value="1"/>
</dbReference>
<dbReference type="InterPro" id="IPR004143">
    <property type="entry name" value="BPL_LPL_catalytic"/>
</dbReference>
<evidence type="ECO:0000256" key="2">
    <source>
        <dbReference type="ARBA" id="ARBA00022679"/>
    </source>
</evidence>
<accession>A0ABR9JJ13</accession>